<feature type="region of interest" description="Disordered" evidence="1">
    <location>
        <begin position="70"/>
        <end position="135"/>
    </location>
</feature>
<proteinExistence type="predicted"/>
<keyword evidence="3" id="KW-1185">Reference proteome</keyword>
<comment type="caution">
    <text evidence="2">The sequence shown here is derived from an EMBL/GenBank/DDBJ whole genome shotgun (WGS) entry which is preliminary data.</text>
</comment>
<evidence type="ECO:0000256" key="1">
    <source>
        <dbReference type="SAM" id="MobiDB-lite"/>
    </source>
</evidence>
<reference evidence="3" key="1">
    <citation type="submission" date="2024-07" db="EMBL/GenBank/DDBJ databases">
        <title>Two chromosome-level genome assemblies of Korean endemic species Abeliophyllum distichum and Forsythia ovata (Oleaceae).</title>
        <authorList>
            <person name="Jang H."/>
        </authorList>
    </citation>
    <scope>NUCLEOTIDE SEQUENCE [LARGE SCALE GENOMIC DNA]</scope>
</reference>
<feature type="compositionally biased region" description="Basic and acidic residues" evidence="1">
    <location>
        <begin position="104"/>
        <end position="119"/>
    </location>
</feature>
<gene>
    <name evidence="2" type="ORF">Adt_45341</name>
</gene>
<dbReference type="EMBL" id="JBFOLK010000014">
    <property type="protein sequence ID" value="KAL2461921.1"/>
    <property type="molecule type" value="Genomic_DNA"/>
</dbReference>
<protein>
    <submittedName>
        <fullName evidence="2">Uncharacterized protein</fullName>
    </submittedName>
</protein>
<organism evidence="2 3">
    <name type="scientific">Abeliophyllum distichum</name>
    <dbReference type="NCBI Taxonomy" id="126358"/>
    <lineage>
        <taxon>Eukaryota</taxon>
        <taxon>Viridiplantae</taxon>
        <taxon>Streptophyta</taxon>
        <taxon>Embryophyta</taxon>
        <taxon>Tracheophyta</taxon>
        <taxon>Spermatophyta</taxon>
        <taxon>Magnoliopsida</taxon>
        <taxon>eudicotyledons</taxon>
        <taxon>Gunneridae</taxon>
        <taxon>Pentapetalae</taxon>
        <taxon>asterids</taxon>
        <taxon>lamiids</taxon>
        <taxon>Lamiales</taxon>
        <taxon>Oleaceae</taxon>
        <taxon>Forsythieae</taxon>
        <taxon>Abeliophyllum</taxon>
    </lineage>
</organism>
<dbReference type="Proteomes" id="UP001604336">
    <property type="component" value="Unassembled WGS sequence"/>
</dbReference>
<accession>A0ABD1PH73</accession>
<dbReference type="AlphaFoldDB" id="A0ABD1PH73"/>
<name>A0ABD1PH73_9LAMI</name>
<sequence length="282" mass="31051">MTGFYFSSVPKFKIRRGRVMNDTSPSPPVSHAASVLEIAVRNVPKAMANNPPPVLLVPEMTPRVTSVLFHVGPMSPPEASGQSGKRKAIAGGGEETTLPGQSTEDGRKSQKVRHDRESPSSEAEDCFSKDRGAAQASTLHPVSRNEYINIGSCRDELDPTILGNLPISAATTATSVYKYWTLAFEKAIDNAELTKLLKLAKMYTFWSHVLNCELYKVLATKIEELRSMPGRDEDVDVLRSDNKDLQKRLAFSEDARARAVYDVAKAQTIQKTCLTAQRKAKL</sequence>
<evidence type="ECO:0000313" key="2">
    <source>
        <dbReference type="EMBL" id="KAL2461921.1"/>
    </source>
</evidence>
<evidence type="ECO:0000313" key="3">
    <source>
        <dbReference type="Proteomes" id="UP001604336"/>
    </source>
</evidence>